<sequence>MPDKDSKLPAHLRPPTWKPPRDRRTYSDPTPDAAIRRLERGQ</sequence>
<dbReference type="AlphaFoldDB" id="A0A366INW1"/>
<evidence type="ECO:0000313" key="2">
    <source>
        <dbReference type="EMBL" id="RBP73029.1"/>
    </source>
</evidence>
<name>A0A366INW1_9MICO</name>
<evidence type="ECO:0000313" key="3">
    <source>
        <dbReference type="Proteomes" id="UP000253509"/>
    </source>
</evidence>
<gene>
    <name evidence="2" type="ORF">DFO65_103324</name>
</gene>
<proteinExistence type="predicted"/>
<dbReference type="Proteomes" id="UP000253509">
    <property type="component" value="Unassembled WGS sequence"/>
</dbReference>
<evidence type="ECO:0000256" key="1">
    <source>
        <dbReference type="SAM" id="MobiDB-lite"/>
    </source>
</evidence>
<keyword evidence="3" id="KW-1185">Reference proteome</keyword>
<feature type="region of interest" description="Disordered" evidence="1">
    <location>
        <begin position="1"/>
        <end position="42"/>
    </location>
</feature>
<comment type="caution">
    <text evidence="2">The sequence shown here is derived from an EMBL/GenBank/DDBJ whole genome shotgun (WGS) entry which is preliminary data.</text>
</comment>
<accession>A0A366INW1</accession>
<dbReference type="EMBL" id="QNSB01000003">
    <property type="protein sequence ID" value="RBP73029.1"/>
    <property type="molecule type" value="Genomic_DNA"/>
</dbReference>
<reference evidence="2 3" key="1">
    <citation type="submission" date="2018-06" db="EMBL/GenBank/DDBJ databases">
        <title>Freshwater and sediment microbial communities from various areas in North America, analyzing microbe dynamics in response to fracking.</title>
        <authorList>
            <person name="Lamendella R."/>
        </authorList>
    </citation>
    <scope>NUCLEOTIDE SEQUENCE [LARGE SCALE GENOMIC DNA]</scope>
    <source>
        <strain evidence="2 3">3b_TX</strain>
    </source>
</reference>
<protein>
    <submittedName>
        <fullName evidence="2">Uncharacterized protein</fullName>
    </submittedName>
</protein>
<organism evidence="2 3">
    <name type="scientific">Brevibacterium celere</name>
    <dbReference type="NCBI Taxonomy" id="225845"/>
    <lineage>
        <taxon>Bacteria</taxon>
        <taxon>Bacillati</taxon>
        <taxon>Actinomycetota</taxon>
        <taxon>Actinomycetes</taxon>
        <taxon>Micrococcales</taxon>
        <taxon>Brevibacteriaceae</taxon>
        <taxon>Brevibacterium</taxon>
    </lineage>
</organism>